<name>A0A8S1TQJ9_9CILI</name>
<sequence length="913" mass="107746">MNDFCNDHLNQKVTHICTYNHVCQKRLCEICLKCHIFDVPSENLLTIDKCLEKQQGLIEKYKLNDECMLKDFQEDIQHKLDKIHNKFLEWIKLTKSCINKIIQQIKDTNQSYKSVLEQHPLECPQLIVHAISYNLQEYPIHIWSKESQTILNNCNRKFDLLVKSFDKLIDIANREVYQITTFYDGTTKLEGFKIFGVKHGQYNQILETGEMLDAGQYGLNKKIGVWKFQGWHEIINQLQQTIIEVNFCDEIGIKLYKKNNQIIKIEHIDNEIMLNIEQIKYLSWKGNYDLLGRKIGVWNANWKGQDIGIGGLYDTKGYKIGIWKESLMQYSHSCQTICSGEYKNGMRFGRWDILYKTKYMEEIKIIGGGFYNNHGMKEGIWEELFDNFSINNQVIQVGQYRQGQKFGKWSILFREYSNFKFKYVGGGMFEQGKKIQQWTELDQYYGKDNEIIQVGCYKEGIKIDRWDIKYREDSDKQFQILGGGEYDDKGIKIGQWKQIDNHFSKDNQIILIGNYRKGKKFGRWDTYYKQSSQFQLIAGGDYDDAGLQIGNWIDIDEFFKSKYKQIKMNIRHCQFTLIGQYQDGKKVGRWDILSLQNRNSEVKNLENGQNWIIVLLSIYSFSQKNFSQLQFLDGGEYINGKKEGLWVSQIQEKLKFQIELVQKLFKYITHSVLEESIKLMQKQGNGLNLLTLLTMIVKQLKLVYIRMETDLIDGMCNTETNKNRNFKQCNLFVFSNNYIQRAGGNYDLQGNKIGKWTELDTCFKKNFQVIHEGQYENNMKNGKWNTQFREVQNKKFDIIAEGSYSNDNKIGKWIELEKHYQKTYQVIYDGQYQNGIKIGKWDILYRYNTNQEFITMAGGFYDVNGLKNGKWCELGDYLEDENQVIFIGEYSDGKKFGRWNKNILKVKEDEFSD</sequence>
<comment type="caution">
    <text evidence="1">The sequence shown here is derived from an EMBL/GenBank/DDBJ whole genome shotgun (WGS) entry which is preliminary data.</text>
</comment>
<organism evidence="1 2">
    <name type="scientific">Paramecium pentaurelia</name>
    <dbReference type="NCBI Taxonomy" id="43138"/>
    <lineage>
        <taxon>Eukaryota</taxon>
        <taxon>Sar</taxon>
        <taxon>Alveolata</taxon>
        <taxon>Ciliophora</taxon>
        <taxon>Intramacronucleata</taxon>
        <taxon>Oligohymenophorea</taxon>
        <taxon>Peniculida</taxon>
        <taxon>Parameciidae</taxon>
        <taxon>Paramecium</taxon>
    </lineage>
</organism>
<dbReference type="PANTHER" id="PTHR33706:SF1">
    <property type="entry name" value="TPR REPEAT PROTEIN"/>
    <property type="match status" value="1"/>
</dbReference>
<dbReference type="PANTHER" id="PTHR33706">
    <property type="entry name" value="MORN VARIANT REPEAT PROTEIN"/>
    <property type="match status" value="1"/>
</dbReference>
<evidence type="ECO:0000313" key="2">
    <source>
        <dbReference type="Proteomes" id="UP000689195"/>
    </source>
</evidence>
<dbReference type="AlphaFoldDB" id="A0A8S1TQJ9"/>
<reference evidence="1" key="1">
    <citation type="submission" date="2021-01" db="EMBL/GenBank/DDBJ databases">
        <authorList>
            <consortium name="Genoscope - CEA"/>
            <person name="William W."/>
        </authorList>
    </citation>
    <scope>NUCLEOTIDE SEQUENCE</scope>
</reference>
<accession>A0A8S1TQJ9</accession>
<proteinExistence type="predicted"/>
<protein>
    <submittedName>
        <fullName evidence="1">Uncharacterized protein</fullName>
    </submittedName>
</protein>
<gene>
    <name evidence="1" type="ORF">PPENT_87.1.T0280276</name>
</gene>
<keyword evidence="2" id="KW-1185">Reference proteome</keyword>
<evidence type="ECO:0000313" key="1">
    <source>
        <dbReference type="EMBL" id="CAD8156351.1"/>
    </source>
</evidence>
<dbReference type="EMBL" id="CAJJDO010000028">
    <property type="protein sequence ID" value="CAD8156351.1"/>
    <property type="molecule type" value="Genomic_DNA"/>
</dbReference>
<dbReference type="Proteomes" id="UP000689195">
    <property type="component" value="Unassembled WGS sequence"/>
</dbReference>